<reference evidence="3" key="1">
    <citation type="submission" date="2022-07" db="EMBL/GenBank/DDBJ databases">
        <title>Genome Sequence of Xylaria arbuscula.</title>
        <authorList>
            <person name="Buettner E."/>
        </authorList>
    </citation>
    <scope>NUCLEOTIDE SEQUENCE</scope>
    <source>
        <strain evidence="3">VT107</strain>
    </source>
</reference>
<name>A0A9W8NDB6_9PEZI</name>
<sequence length="281" mass="31218">MSTFIFIFALCLLPALTHGTPLPVLSTANPVEIVEEPGWVEAPGLPLPAIIGIVLGGLLGLMLLVWALDRLLARGGCCFCCSGGAEKDEDIELSHISPVSHTSPVYLGTRSSTYVRYMFTFYLRKCSPLAFFLSSAAAVYAVLANHATTMDDFNFGEACALMAVRQVEEDRDLDDEWNTWLPVVWEEEVTHATTILTTLGLRSPSIIQRRICRRLWERFFADEPAPWPHKDTLSFGRGERMTYFLISAAASAASRRKITAALRIIDTNELDTETCSQIIKR</sequence>
<comment type="caution">
    <text evidence="3">The sequence shown here is derived from an EMBL/GenBank/DDBJ whole genome shotgun (WGS) entry which is preliminary data.</text>
</comment>
<keyword evidence="1" id="KW-0812">Transmembrane</keyword>
<feature type="transmembrane region" description="Helical" evidence="1">
    <location>
        <begin position="43"/>
        <end position="66"/>
    </location>
</feature>
<accession>A0A9W8NDB6</accession>
<feature type="signal peptide" evidence="2">
    <location>
        <begin position="1"/>
        <end position="19"/>
    </location>
</feature>
<dbReference type="Proteomes" id="UP001148614">
    <property type="component" value="Unassembled WGS sequence"/>
</dbReference>
<evidence type="ECO:0000313" key="3">
    <source>
        <dbReference type="EMBL" id="KAJ3570024.1"/>
    </source>
</evidence>
<keyword evidence="4" id="KW-1185">Reference proteome</keyword>
<gene>
    <name evidence="3" type="ORF">NPX13_g5874</name>
</gene>
<feature type="chain" id="PRO_5040894462" evidence="2">
    <location>
        <begin position="20"/>
        <end position="281"/>
    </location>
</feature>
<evidence type="ECO:0000313" key="4">
    <source>
        <dbReference type="Proteomes" id="UP001148614"/>
    </source>
</evidence>
<proteinExistence type="predicted"/>
<evidence type="ECO:0000256" key="1">
    <source>
        <dbReference type="SAM" id="Phobius"/>
    </source>
</evidence>
<organism evidence="3 4">
    <name type="scientific">Xylaria arbuscula</name>
    <dbReference type="NCBI Taxonomy" id="114810"/>
    <lineage>
        <taxon>Eukaryota</taxon>
        <taxon>Fungi</taxon>
        <taxon>Dikarya</taxon>
        <taxon>Ascomycota</taxon>
        <taxon>Pezizomycotina</taxon>
        <taxon>Sordariomycetes</taxon>
        <taxon>Xylariomycetidae</taxon>
        <taxon>Xylariales</taxon>
        <taxon>Xylariaceae</taxon>
        <taxon>Xylaria</taxon>
    </lineage>
</organism>
<feature type="transmembrane region" description="Helical" evidence="1">
    <location>
        <begin position="126"/>
        <end position="143"/>
    </location>
</feature>
<keyword evidence="2" id="KW-0732">Signal</keyword>
<keyword evidence="1" id="KW-0472">Membrane</keyword>
<protein>
    <submittedName>
        <fullName evidence="3">Uncharacterized protein</fullName>
    </submittedName>
</protein>
<dbReference type="AlphaFoldDB" id="A0A9W8NDB6"/>
<dbReference type="EMBL" id="JANPWZ010000976">
    <property type="protein sequence ID" value="KAJ3570024.1"/>
    <property type="molecule type" value="Genomic_DNA"/>
</dbReference>
<keyword evidence="1" id="KW-1133">Transmembrane helix</keyword>
<dbReference type="VEuPathDB" id="FungiDB:F4678DRAFT_465038"/>
<evidence type="ECO:0000256" key="2">
    <source>
        <dbReference type="SAM" id="SignalP"/>
    </source>
</evidence>